<dbReference type="Pfam" id="PF13715">
    <property type="entry name" value="CarbopepD_reg_2"/>
    <property type="match status" value="1"/>
</dbReference>
<accession>A0A179DHA0</accession>
<dbReference type="Gene3D" id="2.40.170.20">
    <property type="entry name" value="TonB-dependent receptor, beta-barrel domain"/>
    <property type="match status" value="1"/>
</dbReference>
<keyword evidence="8" id="KW-1185">Reference proteome</keyword>
<sequence length="811" mass="90992">MNKLFYLCLFIFPLQILAQTSSIEGIIIDKTSNTPLEFTSVSIYNSVDSTLLNGAVADLNGKFIIKGIKKGSYYLKVQFLGYDSKIISAINLTGKNLDLGKIYLNPDARFLNEVKITGQQTQSFNKIDKQIYKADQFAAAKGGTAIDALKNLPSVAVNGAGEISVRGSTGFLVLINGKPVQGDAQTILSQLPANTLENIEFINAPSAKYDADGKGGILNITTKKGASDGVSMIANIQSGLLSTTDFGNKENQQRYGGDITFNYRKEEWDISASANYLRNDNAGFREGDVFTINNNLKTTFPSNGERSFNKYNYGGRFNIGFNPNKNDAFSLGFFAGYKFQDRLADIYYNNTKTNSSGQVVGRKQYFNSNLQNKQGDFVLGNIDYTHTFNNKSTLTFSTLYEYDKLYGSTKNRNIEGADTAQNTLSTYENPLNGLRVKLDYSVNVGAVKLEFGYQYRMDKQDGDFIYRESYFGGPFTTIPLFTGNVKSRNDIHSLYGQFSGKAKKLEYVGGLRYENAKRDLTVSNINNDFKLNYNNLFPSASILYDLEKGYKLKVGVSRRVQRNNNFELNPIQEREHSETLEQGDPNLLPEFVYLAETGIIKSFNKGSFFTTLYFQDIKNPIQRVNSVFADTVLNRIFTNAGKAQKYGLEFGTNLEPTKSWSLYLGANFYQYNIKGSILTNAVNVNNNGFVYSVNFNTNVNLSTNWSMQGNVNYLSSRPTVQGEDSRFLIPNLSLKKTFLDGRLTALLQWQNIDLGMNESNKQRITTSGADFFTTTNYIYETDIFMLNFSFNLNKLSRKLKLPGSEFGDKEF</sequence>
<dbReference type="InterPro" id="IPR041700">
    <property type="entry name" value="OMP_b-brl_3"/>
</dbReference>
<feature type="domain" description="Outer membrane protein beta-barrel" evidence="6">
    <location>
        <begin position="386"/>
        <end position="790"/>
    </location>
</feature>
<protein>
    <submittedName>
        <fullName evidence="7">TonB-dependent receptor</fullName>
    </submittedName>
</protein>
<dbReference type="PANTHER" id="PTHR40980:SF4">
    <property type="entry name" value="TONB-DEPENDENT RECEPTOR-LIKE BETA-BARREL DOMAIN-CONTAINING PROTEIN"/>
    <property type="match status" value="1"/>
</dbReference>
<comment type="caution">
    <text evidence="7">The sequence shown here is derived from an EMBL/GenBank/DDBJ whole genome shotgun (WGS) entry which is preliminary data.</text>
</comment>
<dbReference type="GO" id="GO:0009279">
    <property type="term" value="C:cell outer membrane"/>
    <property type="evidence" value="ECO:0007669"/>
    <property type="project" value="UniProtKB-SubCell"/>
</dbReference>
<dbReference type="Gene3D" id="2.60.40.1120">
    <property type="entry name" value="Carboxypeptidase-like, regulatory domain"/>
    <property type="match status" value="1"/>
</dbReference>
<keyword evidence="2" id="KW-0472">Membrane</keyword>
<evidence type="ECO:0000256" key="4">
    <source>
        <dbReference type="SAM" id="SignalP"/>
    </source>
</evidence>
<feature type="chain" id="PRO_5008100576" evidence="4">
    <location>
        <begin position="19"/>
        <end position="811"/>
    </location>
</feature>
<evidence type="ECO:0000256" key="2">
    <source>
        <dbReference type="ARBA" id="ARBA00023136"/>
    </source>
</evidence>
<organism evidence="7 8">
    <name type="scientific">Pedobacter psychrophilus</name>
    <dbReference type="NCBI Taxonomy" id="1826909"/>
    <lineage>
        <taxon>Bacteria</taxon>
        <taxon>Pseudomonadati</taxon>
        <taxon>Bacteroidota</taxon>
        <taxon>Sphingobacteriia</taxon>
        <taxon>Sphingobacteriales</taxon>
        <taxon>Sphingobacteriaceae</taxon>
        <taxon>Pedobacter</taxon>
    </lineage>
</organism>
<evidence type="ECO:0000256" key="1">
    <source>
        <dbReference type="ARBA" id="ARBA00004442"/>
    </source>
</evidence>
<dbReference type="InterPro" id="IPR037066">
    <property type="entry name" value="Plug_dom_sf"/>
</dbReference>
<dbReference type="SUPFAM" id="SSF56935">
    <property type="entry name" value="Porins"/>
    <property type="match status" value="1"/>
</dbReference>
<dbReference type="Proteomes" id="UP000078459">
    <property type="component" value="Unassembled WGS sequence"/>
</dbReference>
<proteinExistence type="predicted"/>
<dbReference type="RefSeq" id="WP_068822430.1">
    <property type="nucleotide sequence ID" value="NZ_LWHJ01000027.1"/>
</dbReference>
<keyword evidence="7" id="KW-0675">Receptor</keyword>
<dbReference type="InterPro" id="IPR008969">
    <property type="entry name" value="CarboxyPept-like_regulatory"/>
</dbReference>
<keyword evidence="3" id="KW-0998">Cell outer membrane</keyword>
<reference evidence="7 8" key="1">
    <citation type="submission" date="2016-04" db="EMBL/GenBank/DDBJ databases">
        <authorList>
            <person name="Evans L.H."/>
            <person name="Alamgir A."/>
            <person name="Owens N."/>
            <person name="Weber N.D."/>
            <person name="Virtaneva K."/>
            <person name="Barbian K."/>
            <person name="Babar A."/>
            <person name="Rosenke K."/>
        </authorList>
    </citation>
    <scope>NUCLEOTIDE SEQUENCE [LARGE SCALE GENOMIC DNA]</scope>
    <source>
        <strain evidence="7 8">CCM 8644</strain>
    </source>
</reference>
<dbReference type="InterPro" id="IPR012910">
    <property type="entry name" value="Plug_dom"/>
</dbReference>
<dbReference type="Pfam" id="PF14905">
    <property type="entry name" value="OMP_b-brl_3"/>
    <property type="match status" value="1"/>
</dbReference>
<dbReference type="Pfam" id="PF07715">
    <property type="entry name" value="Plug"/>
    <property type="match status" value="1"/>
</dbReference>
<dbReference type="SUPFAM" id="SSF49464">
    <property type="entry name" value="Carboxypeptidase regulatory domain-like"/>
    <property type="match status" value="1"/>
</dbReference>
<dbReference type="InterPro" id="IPR036942">
    <property type="entry name" value="Beta-barrel_TonB_sf"/>
</dbReference>
<evidence type="ECO:0000313" key="8">
    <source>
        <dbReference type="Proteomes" id="UP000078459"/>
    </source>
</evidence>
<name>A0A179DHA0_9SPHI</name>
<evidence type="ECO:0000259" key="6">
    <source>
        <dbReference type="Pfam" id="PF14905"/>
    </source>
</evidence>
<dbReference type="STRING" id="1826909.A5893_09565"/>
<feature type="signal peptide" evidence="4">
    <location>
        <begin position="1"/>
        <end position="18"/>
    </location>
</feature>
<dbReference type="AlphaFoldDB" id="A0A179DHA0"/>
<dbReference type="Gene3D" id="2.170.130.10">
    <property type="entry name" value="TonB-dependent receptor, plug domain"/>
    <property type="match status" value="1"/>
</dbReference>
<feature type="domain" description="TonB-dependent receptor plug" evidence="5">
    <location>
        <begin position="130"/>
        <end position="217"/>
    </location>
</feature>
<dbReference type="PANTHER" id="PTHR40980">
    <property type="entry name" value="PLUG DOMAIN-CONTAINING PROTEIN"/>
    <property type="match status" value="1"/>
</dbReference>
<reference evidence="7 8" key="2">
    <citation type="submission" date="2016-06" db="EMBL/GenBank/DDBJ databases">
        <title>Pedobacter psychrophilus sp. nov., isolated from Antarctic fragmentary rock.</title>
        <authorList>
            <person name="Svec P."/>
        </authorList>
    </citation>
    <scope>NUCLEOTIDE SEQUENCE [LARGE SCALE GENOMIC DNA]</scope>
    <source>
        <strain evidence="7 8">CCM 8644</strain>
    </source>
</reference>
<comment type="subcellular location">
    <subcellularLocation>
        <location evidence="1">Cell outer membrane</location>
    </subcellularLocation>
</comment>
<keyword evidence="4" id="KW-0732">Signal</keyword>
<dbReference type="EMBL" id="LWHJ01000027">
    <property type="protein sequence ID" value="OAQ39813.1"/>
    <property type="molecule type" value="Genomic_DNA"/>
</dbReference>
<gene>
    <name evidence="7" type="ORF">A5893_09565</name>
</gene>
<evidence type="ECO:0000313" key="7">
    <source>
        <dbReference type="EMBL" id="OAQ39813.1"/>
    </source>
</evidence>
<evidence type="ECO:0000256" key="3">
    <source>
        <dbReference type="ARBA" id="ARBA00023237"/>
    </source>
</evidence>
<dbReference type="OrthoDB" id="606851at2"/>
<evidence type="ECO:0000259" key="5">
    <source>
        <dbReference type="Pfam" id="PF07715"/>
    </source>
</evidence>